<keyword evidence="2" id="KW-0472">Membrane</keyword>
<gene>
    <name evidence="3" type="ORF">HMPREF1541_10044</name>
</gene>
<keyword evidence="4" id="KW-1185">Reference proteome</keyword>
<dbReference type="OrthoDB" id="5420247at2759"/>
<dbReference type="EMBL" id="KB822713">
    <property type="protein sequence ID" value="ETN45167.1"/>
    <property type="molecule type" value="Genomic_DNA"/>
</dbReference>
<evidence type="ECO:0000256" key="1">
    <source>
        <dbReference type="SAM" id="MobiDB-lite"/>
    </source>
</evidence>
<accession>W2S911</accession>
<dbReference type="GeneID" id="19977383"/>
<dbReference type="RefSeq" id="XP_008712937.1">
    <property type="nucleotide sequence ID" value="XM_008714715.1"/>
</dbReference>
<dbReference type="AlphaFoldDB" id="W2S911"/>
<keyword evidence="2" id="KW-1133">Transmembrane helix</keyword>
<evidence type="ECO:0000313" key="3">
    <source>
        <dbReference type="EMBL" id="ETN45167.1"/>
    </source>
</evidence>
<feature type="compositionally biased region" description="Basic and acidic residues" evidence="1">
    <location>
        <begin position="356"/>
        <end position="373"/>
    </location>
</feature>
<dbReference type="PANTHER" id="PTHR42029:SF3">
    <property type="entry name" value="AN04G07800"/>
    <property type="match status" value="1"/>
</dbReference>
<evidence type="ECO:0000313" key="4">
    <source>
        <dbReference type="Proteomes" id="UP000030752"/>
    </source>
</evidence>
<sequence length="558" mass="63082">MSPLPDLHNAFHTLAPRDSKIEKPTDPDGLVLEAWAQGYMVGSLIIMSCITLANMRRGVLLHKLILLEASFFILFNPPIYAWWLSVAAIPLNASWCLHNVIAWMKLRPFLSKTWSRIFIGTVILSFPYWIVEIYANFAFFHNVNKVFLKTRPWEALCRDPWWVIAAFILMYNIKSKYDLSITQIVRISPRFAVMLGAMLLSIIFIILDILSVTSVLSNALPVGINPFWKLSFVFKCLTDSVVLDDFKTALDRLRAFKISRLGSFAADPDDARSKSHREHVNNANNWGEPPKGGNAIPITDLPQMPSPDGDYIHSQWKTPQHPGAKPTSNEKYVARSGSRDRDFEENAVDPLNQIEESPRRGASEAHILHDRDSWGAQRSTGGSSDLEDYAEAVRQMTQDSKPRHNVGVARSGIVGPERNPHADFKQSFIDGAETNGMDSNELSYGYVRHFAGAIGYICHLNDFVQLRWTCQHYYMVLDNLFLEIDGNDGGNDPSVQYLKVPLHSQEGEVDEDNNYAGNHEAGLKQKPTLGSTEPWNENDEVDRPFGYDDAYGEENFFE</sequence>
<protein>
    <submittedName>
        <fullName evidence="3">Uncharacterized protein</fullName>
    </submittedName>
</protein>
<feature type="transmembrane region" description="Helical" evidence="2">
    <location>
        <begin position="191"/>
        <end position="216"/>
    </location>
</feature>
<dbReference type="VEuPathDB" id="FungiDB:HMPREF1541_10044"/>
<proteinExistence type="predicted"/>
<feature type="region of interest" description="Disordered" evidence="1">
    <location>
        <begin position="508"/>
        <end position="548"/>
    </location>
</feature>
<organism evidence="3 4">
    <name type="scientific">Cyphellophora europaea (strain CBS 101466)</name>
    <name type="common">Phialophora europaea</name>
    <dbReference type="NCBI Taxonomy" id="1220924"/>
    <lineage>
        <taxon>Eukaryota</taxon>
        <taxon>Fungi</taxon>
        <taxon>Dikarya</taxon>
        <taxon>Ascomycota</taxon>
        <taxon>Pezizomycotina</taxon>
        <taxon>Eurotiomycetes</taxon>
        <taxon>Chaetothyriomycetidae</taxon>
        <taxon>Chaetothyriales</taxon>
        <taxon>Cyphellophoraceae</taxon>
        <taxon>Cyphellophora</taxon>
    </lineage>
</organism>
<evidence type="ECO:0000256" key="2">
    <source>
        <dbReference type="SAM" id="Phobius"/>
    </source>
</evidence>
<feature type="region of interest" description="Disordered" evidence="1">
    <location>
        <begin position="269"/>
        <end position="384"/>
    </location>
</feature>
<feature type="transmembrane region" description="Helical" evidence="2">
    <location>
        <begin position="34"/>
        <end position="53"/>
    </location>
</feature>
<dbReference type="HOGENOM" id="CLU_033830_4_0_1"/>
<dbReference type="PANTHER" id="PTHR42029">
    <property type="entry name" value="AN04G07800"/>
    <property type="match status" value="1"/>
</dbReference>
<reference evidence="3 4" key="1">
    <citation type="submission" date="2013-03" db="EMBL/GenBank/DDBJ databases">
        <title>The Genome Sequence of Phialophora europaea CBS 101466.</title>
        <authorList>
            <consortium name="The Broad Institute Genomics Platform"/>
            <person name="Cuomo C."/>
            <person name="de Hoog S."/>
            <person name="Gorbushina A."/>
            <person name="Walker B."/>
            <person name="Young S.K."/>
            <person name="Zeng Q."/>
            <person name="Gargeya S."/>
            <person name="Fitzgerald M."/>
            <person name="Haas B."/>
            <person name="Abouelleil A."/>
            <person name="Allen A.W."/>
            <person name="Alvarado L."/>
            <person name="Arachchi H.M."/>
            <person name="Berlin A.M."/>
            <person name="Chapman S.B."/>
            <person name="Gainer-Dewar J."/>
            <person name="Goldberg J."/>
            <person name="Griggs A."/>
            <person name="Gujja S."/>
            <person name="Hansen M."/>
            <person name="Howarth C."/>
            <person name="Imamovic A."/>
            <person name="Ireland A."/>
            <person name="Larimer J."/>
            <person name="McCowan C."/>
            <person name="Murphy C."/>
            <person name="Pearson M."/>
            <person name="Poon T.W."/>
            <person name="Priest M."/>
            <person name="Roberts A."/>
            <person name="Saif S."/>
            <person name="Shea T."/>
            <person name="Sisk P."/>
            <person name="Sykes S."/>
            <person name="Wortman J."/>
            <person name="Nusbaum C."/>
            <person name="Birren B."/>
        </authorList>
    </citation>
    <scope>NUCLEOTIDE SEQUENCE [LARGE SCALE GENOMIC DNA]</scope>
    <source>
        <strain evidence="3 4">CBS 101466</strain>
    </source>
</reference>
<keyword evidence="2" id="KW-0812">Transmembrane</keyword>
<dbReference type="InParanoid" id="W2S911"/>
<feature type="transmembrane region" description="Helical" evidence="2">
    <location>
        <begin position="118"/>
        <end position="140"/>
    </location>
</feature>
<name>W2S911_CYPE1</name>
<dbReference type="eggNOG" id="ENOG502SJVS">
    <property type="taxonomic scope" value="Eukaryota"/>
</dbReference>
<dbReference type="STRING" id="1220924.W2S911"/>
<dbReference type="Proteomes" id="UP000030752">
    <property type="component" value="Unassembled WGS sequence"/>
</dbReference>
<feature type="transmembrane region" description="Helical" evidence="2">
    <location>
        <begin position="65"/>
        <end position="83"/>
    </location>
</feature>